<evidence type="ECO:0000313" key="9">
    <source>
        <dbReference type="Proteomes" id="UP001144471"/>
    </source>
</evidence>
<proteinExistence type="predicted"/>
<evidence type="ECO:0000259" key="7">
    <source>
        <dbReference type="Pfam" id="PF00892"/>
    </source>
</evidence>
<dbReference type="SUPFAM" id="SSF103481">
    <property type="entry name" value="Multidrug resistance efflux transporter EmrE"/>
    <property type="match status" value="2"/>
</dbReference>
<keyword evidence="5 6" id="KW-0472">Membrane</keyword>
<evidence type="ECO:0000256" key="5">
    <source>
        <dbReference type="ARBA" id="ARBA00023136"/>
    </source>
</evidence>
<dbReference type="PANTHER" id="PTHR32322:SF18">
    <property type="entry name" value="S-ADENOSYLMETHIONINE_S-ADENOSYLHOMOCYSTEINE TRANSPORTER"/>
    <property type="match status" value="1"/>
</dbReference>
<protein>
    <submittedName>
        <fullName evidence="8">Membrane protein</fullName>
    </submittedName>
</protein>
<evidence type="ECO:0000256" key="2">
    <source>
        <dbReference type="ARBA" id="ARBA00022475"/>
    </source>
</evidence>
<dbReference type="EMBL" id="BSDY01000018">
    <property type="protein sequence ID" value="GLI57432.1"/>
    <property type="molecule type" value="Genomic_DNA"/>
</dbReference>
<dbReference type="Pfam" id="PF00892">
    <property type="entry name" value="EamA"/>
    <property type="match status" value="2"/>
</dbReference>
<dbReference type="InterPro" id="IPR050638">
    <property type="entry name" value="AA-Vitamin_Transporters"/>
</dbReference>
<keyword evidence="2" id="KW-1003">Cell membrane</keyword>
<comment type="caution">
    <text evidence="8">The sequence shown here is derived from an EMBL/GenBank/DDBJ whole genome shotgun (WGS) entry which is preliminary data.</text>
</comment>
<dbReference type="GO" id="GO:0005886">
    <property type="term" value="C:plasma membrane"/>
    <property type="evidence" value="ECO:0007669"/>
    <property type="project" value="UniProtKB-SubCell"/>
</dbReference>
<feature type="transmembrane region" description="Helical" evidence="6">
    <location>
        <begin position="40"/>
        <end position="58"/>
    </location>
</feature>
<reference evidence="8" key="1">
    <citation type="submission" date="2022-12" db="EMBL/GenBank/DDBJ databases">
        <title>Reference genome sequencing for broad-spectrum identification of bacterial and archaeal isolates by mass spectrometry.</title>
        <authorList>
            <person name="Sekiguchi Y."/>
            <person name="Tourlousse D.M."/>
        </authorList>
    </citation>
    <scope>NUCLEOTIDE SEQUENCE</scope>
    <source>
        <strain evidence="8">10succ1</strain>
    </source>
</reference>
<feature type="domain" description="EamA" evidence="7">
    <location>
        <begin position="8"/>
        <end position="141"/>
    </location>
</feature>
<dbReference type="Proteomes" id="UP001144471">
    <property type="component" value="Unassembled WGS sequence"/>
</dbReference>
<dbReference type="PROSITE" id="PS51257">
    <property type="entry name" value="PROKAR_LIPOPROTEIN"/>
    <property type="match status" value="1"/>
</dbReference>
<dbReference type="InterPro" id="IPR000620">
    <property type="entry name" value="EamA_dom"/>
</dbReference>
<keyword evidence="9" id="KW-1185">Reference proteome</keyword>
<evidence type="ECO:0000256" key="1">
    <source>
        <dbReference type="ARBA" id="ARBA00004651"/>
    </source>
</evidence>
<feature type="transmembrane region" description="Helical" evidence="6">
    <location>
        <begin position="92"/>
        <end position="115"/>
    </location>
</feature>
<dbReference type="AlphaFoldDB" id="A0A9W6GPI2"/>
<feature type="transmembrane region" description="Helical" evidence="6">
    <location>
        <begin position="127"/>
        <end position="143"/>
    </location>
</feature>
<feature type="transmembrane region" description="Helical" evidence="6">
    <location>
        <begin position="185"/>
        <end position="206"/>
    </location>
</feature>
<organism evidence="8 9">
    <name type="scientific">Propionigenium maris DSM 9537</name>
    <dbReference type="NCBI Taxonomy" id="1123000"/>
    <lineage>
        <taxon>Bacteria</taxon>
        <taxon>Fusobacteriati</taxon>
        <taxon>Fusobacteriota</taxon>
        <taxon>Fusobacteriia</taxon>
        <taxon>Fusobacteriales</taxon>
        <taxon>Fusobacteriaceae</taxon>
        <taxon>Propionigenium</taxon>
    </lineage>
</organism>
<keyword evidence="4 6" id="KW-1133">Transmembrane helix</keyword>
<evidence type="ECO:0000256" key="6">
    <source>
        <dbReference type="SAM" id="Phobius"/>
    </source>
</evidence>
<evidence type="ECO:0000313" key="8">
    <source>
        <dbReference type="EMBL" id="GLI57432.1"/>
    </source>
</evidence>
<dbReference type="RefSeq" id="WP_281837048.1">
    <property type="nucleotide sequence ID" value="NZ_BSDY01000018.1"/>
</dbReference>
<evidence type="ECO:0000256" key="4">
    <source>
        <dbReference type="ARBA" id="ARBA00022989"/>
    </source>
</evidence>
<feature type="transmembrane region" description="Helical" evidence="6">
    <location>
        <begin position="70"/>
        <end position="86"/>
    </location>
</feature>
<name>A0A9W6GPI2_9FUSO</name>
<feature type="transmembrane region" description="Helical" evidence="6">
    <location>
        <begin position="218"/>
        <end position="240"/>
    </location>
</feature>
<comment type="subcellular location">
    <subcellularLocation>
        <location evidence="1">Cell membrane</location>
        <topology evidence="1">Multi-pass membrane protein</topology>
    </subcellularLocation>
</comment>
<accession>A0A9W6GPI2</accession>
<gene>
    <name evidence="8" type="ORF">PM10SUCC1_29460</name>
</gene>
<evidence type="ECO:0000256" key="3">
    <source>
        <dbReference type="ARBA" id="ARBA00022692"/>
    </source>
</evidence>
<dbReference type="PANTHER" id="PTHR32322">
    <property type="entry name" value="INNER MEMBRANE TRANSPORTER"/>
    <property type="match status" value="1"/>
</dbReference>
<dbReference type="InterPro" id="IPR037185">
    <property type="entry name" value="EmrE-like"/>
</dbReference>
<sequence length="305" mass="33787">MKFKKIHGMLMGVLSCFLWSTAFAGVKIGFRHLPAPLTFAGLRFTLAGLILIPFCWRRNTLQLLAHHRKLITYVVLLNTAIGYALYYTAMRYVAGATASIIIGTGPLITALMTHFLMEDDRLDKGKLMSILLGMVGIVVIMTTSKPVTAVGRREIFGIILLLTNSALTSYANIKVAEMKGGIDSRFLTSNQMLWGGLILLLAGRIFEGSYSLNLPGEFYLSLIWLAMVSAAAFSMWFMAIQIPGIKVSELNMWKFLIPVLGAIISWIMLPEESPTPIILVGMALVFTSLVMYTINNKRVKKLKEA</sequence>
<feature type="domain" description="EamA" evidence="7">
    <location>
        <begin position="156"/>
        <end position="292"/>
    </location>
</feature>
<feature type="transmembrane region" description="Helical" evidence="6">
    <location>
        <begin position="155"/>
        <end position="173"/>
    </location>
</feature>
<feature type="transmembrane region" description="Helical" evidence="6">
    <location>
        <begin position="252"/>
        <end position="269"/>
    </location>
</feature>
<feature type="transmembrane region" description="Helical" evidence="6">
    <location>
        <begin position="275"/>
        <end position="294"/>
    </location>
</feature>
<keyword evidence="3 6" id="KW-0812">Transmembrane</keyword>